<evidence type="ECO:0000256" key="2">
    <source>
        <dbReference type="ARBA" id="ARBA00022741"/>
    </source>
</evidence>
<evidence type="ECO:0000259" key="6">
    <source>
        <dbReference type="PROSITE" id="PS50893"/>
    </source>
</evidence>
<dbReference type="SUPFAM" id="SSF52540">
    <property type="entry name" value="P-loop containing nucleoside triphosphate hydrolases"/>
    <property type="match status" value="1"/>
</dbReference>
<reference evidence="7 8" key="1">
    <citation type="submission" date="2020-04" db="EMBL/GenBank/DDBJ databases">
        <title>Description of novel Gluconacetobacter.</title>
        <authorList>
            <person name="Sombolestani A."/>
        </authorList>
    </citation>
    <scope>NUCLEOTIDE SEQUENCE [LARGE SCALE GENOMIC DNA]</scope>
    <source>
        <strain evidence="7 8">LMG 19747</strain>
    </source>
</reference>
<evidence type="ECO:0000313" key="8">
    <source>
        <dbReference type="Proteomes" id="UP000589085"/>
    </source>
</evidence>
<dbReference type="Pfam" id="PF00005">
    <property type="entry name" value="ABC_tran"/>
    <property type="match status" value="1"/>
</dbReference>
<dbReference type="GO" id="GO:0005524">
    <property type="term" value="F:ATP binding"/>
    <property type="evidence" value="ECO:0007669"/>
    <property type="project" value="UniProtKB-KW"/>
</dbReference>
<keyword evidence="3 7" id="KW-0067">ATP-binding</keyword>
<evidence type="ECO:0000256" key="4">
    <source>
        <dbReference type="ARBA" id="ARBA00022967"/>
    </source>
</evidence>
<evidence type="ECO:0000256" key="5">
    <source>
        <dbReference type="ARBA" id="ARBA00037066"/>
    </source>
</evidence>
<name>A0A7W4IG64_9PROT</name>
<dbReference type="InterPro" id="IPR027417">
    <property type="entry name" value="P-loop_NTPase"/>
</dbReference>
<comment type="caution">
    <text evidence="7">The sequence shown here is derived from an EMBL/GenBank/DDBJ whole genome shotgun (WGS) entry which is preliminary data.</text>
</comment>
<dbReference type="RefSeq" id="WP_182999113.1">
    <property type="nucleotide sequence ID" value="NZ_JABEQJ010000035.1"/>
</dbReference>
<dbReference type="CDD" id="cd03214">
    <property type="entry name" value="ABC_Iron-Siderophores_B12_Hemin"/>
    <property type="match status" value="1"/>
</dbReference>
<accession>A0A7W4IG64</accession>
<feature type="domain" description="ABC transporter" evidence="6">
    <location>
        <begin position="3"/>
        <end position="244"/>
    </location>
</feature>
<evidence type="ECO:0000256" key="3">
    <source>
        <dbReference type="ARBA" id="ARBA00022840"/>
    </source>
</evidence>
<dbReference type="Gene3D" id="3.40.50.300">
    <property type="entry name" value="P-loop containing nucleotide triphosphate hydrolases"/>
    <property type="match status" value="1"/>
</dbReference>
<dbReference type="PROSITE" id="PS50893">
    <property type="entry name" value="ABC_TRANSPORTER_2"/>
    <property type="match status" value="1"/>
</dbReference>
<proteinExistence type="predicted"/>
<gene>
    <name evidence="7" type="ORF">HLH48_19350</name>
</gene>
<dbReference type="InterPro" id="IPR003593">
    <property type="entry name" value="AAA+_ATPase"/>
</dbReference>
<dbReference type="Proteomes" id="UP000589085">
    <property type="component" value="Unassembled WGS sequence"/>
</dbReference>
<keyword evidence="4" id="KW-1278">Translocase</keyword>
<comment type="function">
    <text evidence="5">Part of the ABC transporter complex HmuTUV involved in hemin import. Responsible for energy coupling to the transport system.</text>
</comment>
<evidence type="ECO:0000313" key="7">
    <source>
        <dbReference type="EMBL" id="MBB2162288.1"/>
    </source>
</evidence>
<dbReference type="GO" id="GO:0016887">
    <property type="term" value="F:ATP hydrolysis activity"/>
    <property type="evidence" value="ECO:0007669"/>
    <property type="project" value="InterPro"/>
</dbReference>
<dbReference type="SMART" id="SM00382">
    <property type="entry name" value="AAA"/>
    <property type="match status" value="1"/>
</dbReference>
<dbReference type="PANTHER" id="PTHR42794:SF1">
    <property type="entry name" value="HEMIN IMPORT ATP-BINDING PROTEIN HMUV"/>
    <property type="match status" value="1"/>
</dbReference>
<dbReference type="AlphaFoldDB" id="A0A7W4IG64"/>
<protein>
    <submittedName>
        <fullName evidence="7">ATP-binding cassette domain-containing protein</fullName>
    </submittedName>
</protein>
<keyword evidence="1" id="KW-0813">Transport</keyword>
<dbReference type="InterPro" id="IPR003439">
    <property type="entry name" value="ABC_transporter-like_ATP-bd"/>
</dbReference>
<dbReference type="PANTHER" id="PTHR42794">
    <property type="entry name" value="HEMIN IMPORT ATP-BINDING PROTEIN HMUV"/>
    <property type="match status" value="1"/>
</dbReference>
<organism evidence="7 8">
    <name type="scientific">Gluconacetobacter sacchari</name>
    <dbReference type="NCBI Taxonomy" id="92759"/>
    <lineage>
        <taxon>Bacteria</taxon>
        <taxon>Pseudomonadati</taxon>
        <taxon>Pseudomonadota</taxon>
        <taxon>Alphaproteobacteria</taxon>
        <taxon>Acetobacterales</taxon>
        <taxon>Acetobacteraceae</taxon>
        <taxon>Gluconacetobacter</taxon>
    </lineage>
</organism>
<sequence>MSLRLRRAGFHVAARSIVAALDLETRPGEVLAIVGPNGAGKSTALRLLAGIVGATTGVVTSDGRPIADVPRHILARRRALLPQDGSLRARFTVRELATMGLAVAGAGLTAPRQARIVDAALARTGLSAFARRDVMTLSGGERQRAHLARVLAQLEAGAVRDGPGILLLDEPIAAQDLARQKLVLDLACDHARMGGSVVVVLHDLNWAAARADRIVVMKRGQIHAQGPPDQLLNAALLADVFGVRTVPAPPHAPTGRPYILPHDLLD</sequence>
<keyword evidence="2" id="KW-0547">Nucleotide-binding</keyword>
<dbReference type="EMBL" id="JABEQJ010000035">
    <property type="protein sequence ID" value="MBB2162288.1"/>
    <property type="molecule type" value="Genomic_DNA"/>
</dbReference>
<evidence type="ECO:0000256" key="1">
    <source>
        <dbReference type="ARBA" id="ARBA00022448"/>
    </source>
</evidence>